<comment type="caution">
    <text evidence="1">The sequence shown here is derived from an EMBL/GenBank/DDBJ whole genome shotgun (WGS) entry which is preliminary data.</text>
</comment>
<dbReference type="Pfam" id="PF12900">
    <property type="entry name" value="Pyridox_ox_2"/>
    <property type="match status" value="1"/>
</dbReference>
<dbReference type="SUPFAM" id="SSF50475">
    <property type="entry name" value="FMN-binding split barrel"/>
    <property type="match status" value="1"/>
</dbReference>
<gene>
    <name evidence="1" type="ORF">HMPREF9333_01435</name>
</gene>
<dbReference type="PANTHER" id="PTHR34071:SF2">
    <property type="entry name" value="FLAVIN-NUCLEOTIDE-BINDING PROTEIN"/>
    <property type="match status" value="1"/>
</dbReference>
<dbReference type="AlphaFoldDB" id="G5GIP5"/>
<reference evidence="1 2" key="1">
    <citation type="submission" date="2011-08" db="EMBL/GenBank/DDBJ databases">
        <title>The Genome Sequence of Johnsonella ignava ATCC 51276.</title>
        <authorList>
            <consortium name="The Broad Institute Genome Sequencing Platform"/>
            <person name="Earl A."/>
            <person name="Ward D."/>
            <person name="Feldgarden M."/>
            <person name="Gevers D."/>
            <person name="Izard J."/>
            <person name="Blanton J.M."/>
            <person name="Baranova O.V."/>
            <person name="Dewhirst F.E."/>
            <person name="Young S.K."/>
            <person name="Zeng Q."/>
            <person name="Gargeya S."/>
            <person name="Fitzgerald M."/>
            <person name="Haas B."/>
            <person name="Abouelleil A."/>
            <person name="Alvarado L."/>
            <person name="Arachchi H.M."/>
            <person name="Berlin A."/>
            <person name="Brown A."/>
            <person name="Chapman S.B."/>
            <person name="Chen Z."/>
            <person name="Dunbar C."/>
            <person name="Freedman E."/>
            <person name="Gearin G."/>
            <person name="Gellesch M."/>
            <person name="Goldberg J."/>
            <person name="Griggs A."/>
            <person name="Gujja S."/>
            <person name="Heiman D."/>
            <person name="Howarth C."/>
            <person name="Larson L."/>
            <person name="Lui A."/>
            <person name="MacDonald P.J.P."/>
            <person name="Montmayeur A."/>
            <person name="Murphy C."/>
            <person name="Neiman D."/>
            <person name="Pearson M."/>
            <person name="Priest M."/>
            <person name="Roberts A."/>
            <person name="Saif S."/>
            <person name="Shea T."/>
            <person name="Shenoy N."/>
            <person name="Sisk P."/>
            <person name="Stolte C."/>
            <person name="Sykes S."/>
            <person name="Wortman J."/>
            <person name="Nusbaum C."/>
            <person name="Birren B."/>
        </authorList>
    </citation>
    <scope>NUCLEOTIDE SEQUENCE [LARGE SCALE GENOMIC DNA]</scope>
    <source>
        <strain evidence="1 2">ATCC 51276</strain>
    </source>
</reference>
<dbReference type="PANTHER" id="PTHR34071">
    <property type="entry name" value="5-NITROIMIDAZOLE ANTIBIOTICS RESISTANCE PROTEIN, NIMA-FAMILY-RELATED PROTEIN-RELATED"/>
    <property type="match status" value="1"/>
</dbReference>
<accession>G5GIP5</accession>
<dbReference type="eggNOG" id="COG3467">
    <property type="taxonomic scope" value="Bacteria"/>
</dbReference>
<evidence type="ECO:0008006" key="3">
    <source>
        <dbReference type="Google" id="ProtNLM"/>
    </source>
</evidence>
<keyword evidence="2" id="KW-1185">Reference proteome</keyword>
<dbReference type="Gene3D" id="2.30.110.10">
    <property type="entry name" value="Electron Transport, Fmn-binding Protein, Chain A"/>
    <property type="match status" value="1"/>
</dbReference>
<protein>
    <recommendedName>
        <fullName evidence="3">Pyridoxamine 5'-phosphate oxidase putative domain-containing protein</fullName>
    </recommendedName>
</protein>
<dbReference type="InterPro" id="IPR012349">
    <property type="entry name" value="Split_barrel_FMN-bd"/>
</dbReference>
<proteinExistence type="predicted"/>
<dbReference type="EMBL" id="ACZL01000023">
    <property type="protein sequence ID" value="EHI55299.1"/>
    <property type="molecule type" value="Genomic_DNA"/>
</dbReference>
<dbReference type="InterPro" id="IPR024747">
    <property type="entry name" value="Pyridox_Oxase-rel"/>
</dbReference>
<dbReference type="OrthoDB" id="9794935at2"/>
<evidence type="ECO:0000313" key="1">
    <source>
        <dbReference type="EMBL" id="EHI55299.1"/>
    </source>
</evidence>
<organism evidence="1 2">
    <name type="scientific">Johnsonella ignava ATCC 51276</name>
    <dbReference type="NCBI Taxonomy" id="679200"/>
    <lineage>
        <taxon>Bacteria</taxon>
        <taxon>Bacillati</taxon>
        <taxon>Bacillota</taxon>
        <taxon>Clostridia</taxon>
        <taxon>Lachnospirales</taxon>
        <taxon>Lachnospiraceae</taxon>
        <taxon>Johnsonella</taxon>
    </lineage>
</organism>
<dbReference type="Proteomes" id="UP000003011">
    <property type="component" value="Unassembled WGS sequence"/>
</dbReference>
<sequence length="157" mass="18358">MRRKDREVIDNTEILSILKRSNTIRIGMYDDEFPYIVPVSFGFEIIDQKPVVYFHSATQGMKIELLARNPNVCVEADNFFKVQKTSHGITARYESIIGFGKCEEVYNKEEIIKGLRLILEHYEYGDYQLERCGEIINVKIYRIMLDKITGKLNPVEE</sequence>
<dbReference type="HOGENOM" id="CLU_067890_1_2_9"/>
<dbReference type="RefSeq" id="WP_005541078.1">
    <property type="nucleotide sequence ID" value="NZ_JH378833.1"/>
</dbReference>
<evidence type="ECO:0000313" key="2">
    <source>
        <dbReference type="Proteomes" id="UP000003011"/>
    </source>
</evidence>
<name>G5GIP5_9FIRM</name>